<keyword evidence="8 9" id="KW-0472">Membrane</keyword>
<accession>A0A6B1D511</accession>
<dbReference type="InterPro" id="IPR006312">
    <property type="entry name" value="TatA/E"/>
</dbReference>
<dbReference type="GO" id="GO:0008320">
    <property type="term" value="F:protein transmembrane transporter activity"/>
    <property type="evidence" value="ECO:0007669"/>
    <property type="project" value="UniProtKB-UniRule"/>
</dbReference>
<dbReference type="EMBL" id="VXMH01000028">
    <property type="protein sequence ID" value="MYC94552.1"/>
    <property type="molecule type" value="Genomic_DNA"/>
</dbReference>
<evidence type="ECO:0000256" key="4">
    <source>
        <dbReference type="ARBA" id="ARBA00022692"/>
    </source>
</evidence>
<keyword evidence="5 9" id="KW-0653">Protein transport</keyword>
<comment type="subunit">
    <text evidence="9">Forms a complex with TatC.</text>
</comment>
<feature type="compositionally biased region" description="Low complexity" evidence="10">
    <location>
        <begin position="66"/>
        <end position="79"/>
    </location>
</feature>
<feature type="transmembrane region" description="Helical" evidence="9">
    <location>
        <begin position="20"/>
        <end position="43"/>
    </location>
</feature>
<organism evidence="11">
    <name type="scientific">Caldilineaceae bacterium SB0661_bin_32</name>
    <dbReference type="NCBI Taxonomy" id="2605255"/>
    <lineage>
        <taxon>Bacteria</taxon>
        <taxon>Bacillati</taxon>
        <taxon>Chloroflexota</taxon>
        <taxon>Caldilineae</taxon>
        <taxon>Caldilineales</taxon>
        <taxon>Caldilineaceae</taxon>
    </lineage>
</organism>
<dbReference type="PANTHER" id="PTHR42982:SF1">
    <property type="entry name" value="SEC-INDEPENDENT PROTEIN TRANSLOCASE PROTEIN TATA"/>
    <property type="match status" value="1"/>
</dbReference>
<keyword evidence="4 9" id="KW-0812">Transmembrane</keyword>
<reference evidence="11" key="1">
    <citation type="submission" date="2019-09" db="EMBL/GenBank/DDBJ databases">
        <title>Characterisation of the sponge microbiome using genome-centric metagenomics.</title>
        <authorList>
            <person name="Engelberts J.P."/>
            <person name="Robbins S.J."/>
            <person name="De Goeij J.M."/>
            <person name="Aranda M."/>
            <person name="Bell S.C."/>
            <person name="Webster N.S."/>
        </authorList>
    </citation>
    <scope>NUCLEOTIDE SEQUENCE</scope>
    <source>
        <strain evidence="11">SB0661_bin_32</strain>
    </source>
</reference>
<evidence type="ECO:0000256" key="2">
    <source>
        <dbReference type="ARBA" id="ARBA00022448"/>
    </source>
</evidence>
<evidence type="ECO:0000256" key="7">
    <source>
        <dbReference type="ARBA" id="ARBA00023010"/>
    </source>
</evidence>
<evidence type="ECO:0000256" key="1">
    <source>
        <dbReference type="ARBA" id="ARBA00004162"/>
    </source>
</evidence>
<dbReference type="Pfam" id="PF02416">
    <property type="entry name" value="TatA_B_E"/>
    <property type="match status" value="1"/>
</dbReference>
<dbReference type="GO" id="GO:0033281">
    <property type="term" value="C:TAT protein transport complex"/>
    <property type="evidence" value="ECO:0007669"/>
    <property type="project" value="UniProtKB-UniRule"/>
</dbReference>
<dbReference type="NCBIfam" id="TIGR01411">
    <property type="entry name" value="tatAE"/>
    <property type="match status" value="1"/>
</dbReference>
<dbReference type="AlphaFoldDB" id="A0A6B1D511"/>
<evidence type="ECO:0000256" key="8">
    <source>
        <dbReference type="ARBA" id="ARBA00023136"/>
    </source>
</evidence>
<name>A0A6B1D511_9CHLR</name>
<proteinExistence type="inferred from homology"/>
<keyword evidence="3 9" id="KW-1003">Cell membrane</keyword>
<evidence type="ECO:0000256" key="10">
    <source>
        <dbReference type="SAM" id="MobiDB-lite"/>
    </source>
</evidence>
<gene>
    <name evidence="9" type="primary">tatA</name>
    <name evidence="11" type="ORF">F4X14_06240</name>
</gene>
<evidence type="ECO:0000313" key="11">
    <source>
        <dbReference type="EMBL" id="MYC94552.1"/>
    </source>
</evidence>
<evidence type="ECO:0000256" key="5">
    <source>
        <dbReference type="ARBA" id="ARBA00022927"/>
    </source>
</evidence>
<evidence type="ECO:0000256" key="6">
    <source>
        <dbReference type="ARBA" id="ARBA00022989"/>
    </source>
</evidence>
<dbReference type="HAMAP" id="MF_00236">
    <property type="entry name" value="TatA_E"/>
    <property type="match status" value="1"/>
</dbReference>
<comment type="caution">
    <text evidence="11">The sequence shown here is derived from an EMBL/GenBank/DDBJ whole genome shotgun (WGS) entry which is preliminary data.</text>
</comment>
<dbReference type="InterPro" id="IPR003369">
    <property type="entry name" value="TatA/B/E"/>
</dbReference>
<keyword evidence="6 9" id="KW-1133">Transmembrane helix</keyword>
<feature type="region of interest" description="Disordered" evidence="10">
    <location>
        <begin position="52"/>
        <end position="89"/>
    </location>
</feature>
<evidence type="ECO:0000256" key="9">
    <source>
        <dbReference type="HAMAP-Rule" id="MF_00236"/>
    </source>
</evidence>
<comment type="function">
    <text evidence="9">Part of the twin-arginine translocation (Tat) system that transports large folded proteins containing a characteristic twin-arginine motif in their signal peptide across membranes. TatA could form the protein-conducting channel of the Tat system.</text>
</comment>
<keyword evidence="2 9" id="KW-0813">Transport</keyword>
<dbReference type="Gene3D" id="1.20.5.3310">
    <property type="match status" value="1"/>
</dbReference>
<dbReference type="PANTHER" id="PTHR42982">
    <property type="entry name" value="SEC-INDEPENDENT PROTEIN TRANSLOCASE PROTEIN TATA"/>
    <property type="match status" value="1"/>
</dbReference>
<sequence length="89" mass="9406">MIGITPPFFLLGPTLGPTELILILVIVIIFFGVGRLPEVFGGLGRGIREFRKAAKDEGEEEDSETTDVAPAVEGAEPAVTSEANPPEKA</sequence>
<keyword evidence="7 9" id="KW-0811">Translocation</keyword>
<dbReference type="GO" id="GO:0043953">
    <property type="term" value="P:protein transport by the Tat complex"/>
    <property type="evidence" value="ECO:0007669"/>
    <property type="project" value="UniProtKB-UniRule"/>
</dbReference>
<evidence type="ECO:0000256" key="3">
    <source>
        <dbReference type="ARBA" id="ARBA00022475"/>
    </source>
</evidence>
<protein>
    <recommendedName>
        <fullName evidence="9">Sec-independent protein translocase protein TatA</fullName>
    </recommendedName>
</protein>
<comment type="similarity">
    <text evidence="9">Belongs to the TatA/E family.</text>
</comment>
<comment type="subcellular location">
    <subcellularLocation>
        <location evidence="1 9">Cell membrane</location>
        <topology evidence="1 9">Single-pass membrane protein</topology>
    </subcellularLocation>
</comment>